<dbReference type="AlphaFoldDB" id="A0A1W0E8S9"/>
<keyword evidence="2" id="KW-1185">Reference proteome</keyword>
<dbReference type="EMBL" id="MNPJ01000005">
    <property type="protein sequence ID" value="OQS55650.1"/>
    <property type="molecule type" value="Genomic_DNA"/>
</dbReference>
<evidence type="ECO:0000313" key="1">
    <source>
        <dbReference type="EMBL" id="OQS55650.1"/>
    </source>
</evidence>
<dbReference type="Proteomes" id="UP000192758">
    <property type="component" value="Unassembled WGS sequence"/>
</dbReference>
<reference evidence="1 2" key="1">
    <citation type="journal article" date="2017" name="Environ. Microbiol.">
        <title>Decay of the glycolytic pathway and adaptation to intranuclear parasitism within Enterocytozoonidae microsporidia.</title>
        <authorList>
            <person name="Wiredu Boakye D."/>
            <person name="Jaroenlak P."/>
            <person name="Prachumwat A."/>
            <person name="Williams T.A."/>
            <person name="Bateman K.S."/>
            <person name="Itsathitphaisarn O."/>
            <person name="Sritunyalucksana K."/>
            <person name="Paszkiewicz K.H."/>
            <person name="Moore K.A."/>
            <person name="Stentiford G.D."/>
            <person name="Williams B.A."/>
        </authorList>
    </citation>
    <scope>NUCLEOTIDE SEQUENCE [LARGE SCALE GENOMIC DNA]</scope>
    <source>
        <strain evidence="1 2">TH1</strain>
    </source>
</reference>
<comment type="caution">
    <text evidence="1">The sequence shown here is derived from an EMBL/GenBank/DDBJ whole genome shotgun (WGS) entry which is preliminary data.</text>
</comment>
<gene>
    <name evidence="1" type="ORF">EHP00_2477</name>
</gene>
<dbReference type="VEuPathDB" id="MicrosporidiaDB:EHP00_2477"/>
<organism evidence="1 2">
    <name type="scientific">Ecytonucleospora hepatopenaei</name>
    <dbReference type="NCBI Taxonomy" id="646526"/>
    <lineage>
        <taxon>Eukaryota</taxon>
        <taxon>Fungi</taxon>
        <taxon>Fungi incertae sedis</taxon>
        <taxon>Microsporidia</taxon>
        <taxon>Enterocytozoonidae</taxon>
        <taxon>Ecytonucleospora</taxon>
    </lineage>
</organism>
<evidence type="ECO:0000313" key="2">
    <source>
        <dbReference type="Proteomes" id="UP000192758"/>
    </source>
</evidence>
<sequence>MTKNINLFEDEIQNMIENVEQELECIHKVSNLLTKEIDNLHYENNILFKLIKNNK</sequence>
<accession>A0A1W0E8S9</accession>
<proteinExistence type="predicted"/>
<name>A0A1W0E8S9_9MICR</name>
<protein>
    <submittedName>
        <fullName evidence="1">Uncharacterized protein</fullName>
    </submittedName>
</protein>